<keyword evidence="2" id="KW-1185">Reference proteome</keyword>
<sequence>MSQCSITMVNRVNIFLPHVGFLPVGVGIPAHSCVDKPGENKEDYAICRSKELLIWE</sequence>
<reference evidence="1 2" key="1">
    <citation type="submission" date="2016-10" db="EMBL/GenBank/DDBJ databases">
        <title>Systematic genetic and metabolomic analysis of Xenorhabdus and Photorhabdus spp., highlights the requirements for a dual symbiotic and pathogenic life style.</title>
        <authorList>
            <person name="Tobias N.J."/>
            <person name="Wolff H."/>
            <person name="Djahanschiri B."/>
            <person name="Pidot S.J."/>
            <person name="Stinear T.P."/>
            <person name="Ebersberger I."/>
            <person name="Bode H.B."/>
        </authorList>
    </citation>
    <scope>NUCLEOTIDE SEQUENCE [LARGE SCALE GENOMIC DNA]</scope>
    <source>
        <strain evidence="1 2">DSM 22392</strain>
    </source>
</reference>
<evidence type="ECO:0000313" key="1">
    <source>
        <dbReference type="EMBL" id="OTA14879.1"/>
    </source>
</evidence>
<dbReference type="RefSeq" id="WP_167376291.1">
    <property type="nucleotide sequence ID" value="NZ_CAWNGD010000065.1"/>
</dbReference>
<gene>
    <name evidence="1" type="ORF">Xvie_03282</name>
</gene>
<organism evidence="1 2">
    <name type="scientific">Xenorhabdus vietnamensis</name>
    <dbReference type="NCBI Taxonomy" id="351656"/>
    <lineage>
        <taxon>Bacteria</taxon>
        <taxon>Pseudomonadati</taxon>
        <taxon>Pseudomonadota</taxon>
        <taxon>Gammaproteobacteria</taxon>
        <taxon>Enterobacterales</taxon>
        <taxon>Morganellaceae</taxon>
        <taxon>Xenorhabdus</taxon>
    </lineage>
</organism>
<comment type="caution">
    <text evidence="1">The sequence shown here is derived from an EMBL/GenBank/DDBJ whole genome shotgun (WGS) entry which is preliminary data.</text>
</comment>
<proteinExistence type="predicted"/>
<dbReference type="EMBL" id="MUBJ01000022">
    <property type="protein sequence ID" value="OTA14879.1"/>
    <property type="molecule type" value="Genomic_DNA"/>
</dbReference>
<dbReference type="AlphaFoldDB" id="A0A1Y2S9N7"/>
<protein>
    <submittedName>
        <fullName evidence="1">Tail assembly protein</fullName>
    </submittedName>
</protein>
<name>A0A1Y2S9N7_9GAMM</name>
<accession>A0A1Y2S9N7</accession>
<dbReference type="STRING" id="351656.Xvie_03282"/>
<evidence type="ECO:0000313" key="2">
    <source>
        <dbReference type="Proteomes" id="UP000194350"/>
    </source>
</evidence>
<dbReference type="Proteomes" id="UP000194350">
    <property type="component" value="Unassembled WGS sequence"/>
</dbReference>